<feature type="compositionally biased region" description="Basic residues" evidence="1">
    <location>
        <begin position="227"/>
        <end position="251"/>
    </location>
</feature>
<accession>A0A6J6TXE1</accession>
<sequence length="544" mass="65009">MTGGNGDLQHRDQQHVVGTVVQVHDLTLRVGRPIHRPQRRTNMRRVVRSHLELHQRGQSTRRLQASERQLQRCSRAEPPNLGQRPSIDPIRHPVTVVVVVEEVGCAITIGVDPPLHSVGEAIDIAVGHGRITEPAHRCTRVRRTGHGEPIDLDLVIDKITIRVRLRRIGTDPFLHEVGQTIKVGVGSRVSRITQLRQHRQPIHMRIRGLAALIGTRLRSQILGLRGHDRRGRHPRHSRPGLRLCLRRRGGHFRADQPERDHDRHHPAHRQRRSRRPLTHRQRGHQQHERGQQQQLGQMIARQIELPPRHTRRVRHTRHRRRPILREIDRDLTRRRHPRTHREHQRQRLPHRQTILTNPQHTRTRHTLKRTRPRTSRRKRRPIHRERILRHQRTSNRVRTSDRHLTRRPQHTHEIRTRRQRIRHRRRLHPPTTSITLERHTINHPNRQRLTARGARASRRQLQLHRRRTHIGHTIQVHTLRLTRTTRVQHRPGRRRHLHHITREVIRTLSTRTIPRRHHRIRPRRANRPLRERRPTTPSSNNSQN</sequence>
<feature type="compositionally biased region" description="Basic residues" evidence="1">
    <location>
        <begin position="264"/>
        <end position="284"/>
    </location>
</feature>
<proteinExistence type="predicted"/>
<feature type="region of interest" description="Disordered" evidence="1">
    <location>
        <begin position="509"/>
        <end position="544"/>
    </location>
</feature>
<reference evidence="2" key="1">
    <citation type="submission" date="2020-05" db="EMBL/GenBank/DDBJ databases">
        <authorList>
            <person name="Chiriac C."/>
            <person name="Salcher M."/>
            <person name="Ghai R."/>
            <person name="Kavagutti S V."/>
        </authorList>
    </citation>
    <scope>NUCLEOTIDE SEQUENCE</scope>
</reference>
<evidence type="ECO:0000313" key="2">
    <source>
        <dbReference type="EMBL" id="CAB4751806.1"/>
    </source>
</evidence>
<feature type="compositionally biased region" description="Basic residues" evidence="1">
    <location>
        <begin position="308"/>
        <end position="322"/>
    </location>
</feature>
<evidence type="ECO:0000256" key="1">
    <source>
        <dbReference type="SAM" id="MobiDB-lite"/>
    </source>
</evidence>
<gene>
    <name evidence="2" type="ORF">UFOPK2656_03586</name>
</gene>
<feature type="compositionally biased region" description="Basic and acidic residues" evidence="1">
    <location>
        <begin position="252"/>
        <end position="263"/>
    </location>
</feature>
<feature type="compositionally biased region" description="Polar residues" evidence="1">
    <location>
        <begin position="535"/>
        <end position="544"/>
    </location>
</feature>
<dbReference type="AlphaFoldDB" id="A0A6J6TXE1"/>
<feature type="region of interest" description="Disordered" evidence="1">
    <location>
        <begin position="224"/>
        <end position="420"/>
    </location>
</feature>
<organism evidence="2">
    <name type="scientific">freshwater metagenome</name>
    <dbReference type="NCBI Taxonomy" id="449393"/>
    <lineage>
        <taxon>unclassified sequences</taxon>
        <taxon>metagenomes</taxon>
        <taxon>ecological metagenomes</taxon>
    </lineage>
</organism>
<feature type="compositionally biased region" description="Basic residues" evidence="1">
    <location>
        <begin position="332"/>
        <end position="350"/>
    </location>
</feature>
<feature type="compositionally biased region" description="Basic residues" evidence="1">
    <location>
        <begin position="513"/>
        <end position="527"/>
    </location>
</feature>
<protein>
    <submittedName>
        <fullName evidence="2">Unannotated protein</fullName>
    </submittedName>
</protein>
<feature type="compositionally biased region" description="Basic residues" evidence="1">
    <location>
        <begin position="361"/>
        <end position="395"/>
    </location>
</feature>
<name>A0A6J6TXE1_9ZZZZ</name>
<dbReference type="EMBL" id="CAEZYF010000052">
    <property type="protein sequence ID" value="CAB4751806.1"/>
    <property type="molecule type" value="Genomic_DNA"/>
</dbReference>